<dbReference type="EMBL" id="HBUE01322157">
    <property type="protein sequence ID" value="CAG6588767.1"/>
    <property type="molecule type" value="Transcribed_RNA"/>
</dbReference>
<dbReference type="EMBL" id="HBUE01215597">
    <property type="protein sequence ID" value="CAG6536767.1"/>
    <property type="molecule type" value="Transcribed_RNA"/>
</dbReference>
<protein>
    <submittedName>
        <fullName evidence="2">(northern house mosquito) hypothetical protein</fullName>
    </submittedName>
</protein>
<dbReference type="EMBL" id="HBUE01125958">
    <property type="protein sequence ID" value="CAG6494780.1"/>
    <property type="molecule type" value="Transcribed_RNA"/>
</dbReference>
<feature type="region of interest" description="Disordered" evidence="1">
    <location>
        <begin position="1"/>
        <end position="101"/>
    </location>
</feature>
<organism evidence="2">
    <name type="scientific">Culex pipiens</name>
    <name type="common">House mosquito</name>
    <dbReference type="NCBI Taxonomy" id="7175"/>
    <lineage>
        <taxon>Eukaryota</taxon>
        <taxon>Metazoa</taxon>
        <taxon>Ecdysozoa</taxon>
        <taxon>Arthropoda</taxon>
        <taxon>Hexapoda</taxon>
        <taxon>Insecta</taxon>
        <taxon>Pterygota</taxon>
        <taxon>Neoptera</taxon>
        <taxon>Endopterygota</taxon>
        <taxon>Diptera</taxon>
        <taxon>Nematocera</taxon>
        <taxon>Culicoidea</taxon>
        <taxon>Culicidae</taxon>
        <taxon>Culicinae</taxon>
        <taxon>Culicini</taxon>
        <taxon>Culex</taxon>
        <taxon>Culex</taxon>
    </lineage>
</organism>
<sequence>MLLLLAGSTHPGDPESNGTPTRTARNHGNRPLQPFCPSGVRPNLLPKTVRRIDRQTGKTRRSLPHLLHPKRHLRGPTLRNVLSPTNLRTRRQRAATDPSGP</sequence>
<accession>A0A8D8MQ29</accession>
<evidence type="ECO:0000256" key="1">
    <source>
        <dbReference type="SAM" id="MobiDB-lite"/>
    </source>
</evidence>
<dbReference type="AlphaFoldDB" id="A0A8D8MQ29"/>
<feature type="compositionally biased region" description="Basic residues" evidence="1">
    <location>
        <begin position="57"/>
        <end position="74"/>
    </location>
</feature>
<reference evidence="2" key="1">
    <citation type="submission" date="2021-05" db="EMBL/GenBank/DDBJ databases">
        <authorList>
            <person name="Alioto T."/>
            <person name="Alioto T."/>
            <person name="Gomez Garrido J."/>
        </authorList>
    </citation>
    <scope>NUCLEOTIDE SEQUENCE</scope>
</reference>
<proteinExistence type="predicted"/>
<name>A0A8D8MQ29_CULPI</name>
<evidence type="ECO:0000313" key="2">
    <source>
        <dbReference type="EMBL" id="CAG6536767.1"/>
    </source>
</evidence>